<evidence type="ECO:0000313" key="1">
    <source>
        <dbReference type="EMBL" id="ADV81232.1"/>
    </source>
</evidence>
<dbReference type="KEGG" id="tsa:AciPR4_0397"/>
<keyword evidence="2" id="KW-1185">Reference proteome</keyword>
<protein>
    <submittedName>
        <fullName evidence="1">Uncharacterized protein</fullName>
    </submittedName>
</protein>
<dbReference type="AlphaFoldDB" id="E8V299"/>
<proteinExistence type="predicted"/>
<dbReference type="RefSeq" id="WP_013566965.1">
    <property type="nucleotide sequence ID" value="NC_014963.1"/>
</dbReference>
<accession>E8V299</accession>
<organism evidence="1 2">
    <name type="scientific">Terriglobus saanensis (strain ATCC BAA-1853 / DSM 23119 / SP1PR4)</name>
    <dbReference type="NCBI Taxonomy" id="401053"/>
    <lineage>
        <taxon>Bacteria</taxon>
        <taxon>Pseudomonadati</taxon>
        <taxon>Acidobacteriota</taxon>
        <taxon>Terriglobia</taxon>
        <taxon>Terriglobales</taxon>
        <taxon>Acidobacteriaceae</taxon>
        <taxon>Terriglobus</taxon>
    </lineage>
</organism>
<dbReference type="STRING" id="401053.AciPR4_0397"/>
<dbReference type="eggNOG" id="ENOG5032ZXM">
    <property type="taxonomic scope" value="Bacteria"/>
</dbReference>
<dbReference type="HOGENOM" id="CLU_130801_1_0_0"/>
<sequence length="129" mass="14179">MANRYGEAALIAAHPDKHHPKATPLDRWNTATKQLYPTSPTQQKKGGPRGAFLGLCEEGLVKGFIPGSYSAQRIHKDYAVRAVRLLLDGAPASVTGLWREVADNPETPHTSQMDVVLALWKNDRIQKPA</sequence>
<dbReference type="Proteomes" id="UP000006844">
    <property type="component" value="Chromosome"/>
</dbReference>
<dbReference type="InterPro" id="IPR053917">
    <property type="entry name" value="DUF6979"/>
</dbReference>
<dbReference type="EMBL" id="CP002467">
    <property type="protein sequence ID" value="ADV81232.1"/>
    <property type="molecule type" value="Genomic_DNA"/>
</dbReference>
<reference evidence="1 2" key="1">
    <citation type="journal article" date="2012" name="Stand. Genomic Sci.">
        <title>Complete genome sequence of Terriglobus saanensis type strain SP1PR4(T), an Acidobacteria from tundra soil.</title>
        <authorList>
            <person name="Rawat S.R."/>
            <person name="Mannisto M.K."/>
            <person name="Starovoytov V."/>
            <person name="Goodwin L."/>
            <person name="Nolan M."/>
            <person name="Hauser L."/>
            <person name="Land M."/>
            <person name="Davenport K.W."/>
            <person name="Woyke T."/>
            <person name="Haggblom M.M."/>
        </authorList>
    </citation>
    <scope>NUCLEOTIDE SEQUENCE</scope>
    <source>
        <strain evidence="2">ATCC BAA-1853 / DSM 23119 / SP1PR4</strain>
    </source>
</reference>
<evidence type="ECO:0000313" key="2">
    <source>
        <dbReference type="Proteomes" id="UP000006844"/>
    </source>
</evidence>
<gene>
    <name evidence="1" type="ordered locus">AciPR4_0397</name>
</gene>
<dbReference type="OrthoDB" id="5586840at2"/>
<dbReference type="Pfam" id="PF22399">
    <property type="entry name" value="DUF6979"/>
    <property type="match status" value="1"/>
</dbReference>
<name>E8V299_TERSS</name>